<dbReference type="CDD" id="cd01066">
    <property type="entry name" value="APP_MetAP"/>
    <property type="match status" value="1"/>
</dbReference>
<gene>
    <name evidence="2" type="ORF">EA473_10160</name>
</gene>
<dbReference type="Gene3D" id="3.90.230.10">
    <property type="entry name" value="Creatinase/methionine aminopeptidase superfamily"/>
    <property type="match status" value="1"/>
</dbReference>
<evidence type="ECO:0000259" key="1">
    <source>
        <dbReference type="Pfam" id="PF00557"/>
    </source>
</evidence>
<reference evidence="2 3" key="1">
    <citation type="submission" date="2018-10" db="EMBL/GenBank/DDBJ databases">
        <title>Natrarchaeobius chitinivorans gen. nov., sp. nov., and Natrarchaeobius haloalkaliphilus sp. nov., alkaliphilic, chitin-utilizing haloarchaea from hypersaline alkaline lakes.</title>
        <authorList>
            <person name="Sorokin D.Y."/>
            <person name="Elcheninov A.G."/>
            <person name="Kostrikina N.A."/>
            <person name="Bale N.J."/>
            <person name="Sinninghe Damste J.S."/>
            <person name="Khijniak T.V."/>
            <person name="Kublanov I.V."/>
            <person name="Toshchakov S.V."/>
        </authorList>
    </citation>
    <scope>NUCLEOTIDE SEQUENCE [LARGE SCALE GENOMIC DNA]</scope>
    <source>
        <strain evidence="2 3">AArcht4T</strain>
    </source>
</reference>
<dbReference type="Pfam" id="PF00557">
    <property type="entry name" value="Peptidase_M24"/>
    <property type="match status" value="1"/>
</dbReference>
<accession>A0A3N6M340</accession>
<keyword evidence="2" id="KW-0031">Aminopeptidase</keyword>
<dbReference type="PANTHER" id="PTHR46112:SF8">
    <property type="entry name" value="CYTOPLASMIC PEPTIDASE PEPQ-RELATED"/>
    <property type="match status" value="1"/>
</dbReference>
<dbReference type="RefSeq" id="WP_124195514.1">
    <property type="nucleotide sequence ID" value="NZ_REGA01000007.1"/>
</dbReference>
<dbReference type="SUPFAM" id="SSF53092">
    <property type="entry name" value="Creatinase/prolidase N-terminal domain"/>
    <property type="match status" value="1"/>
</dbReference>
<dbReference type="InterPro" id="IPR000994">
    <property type="entry name" value="Pept_M24"/>
</dbReference>
<name>A0A3N6M340_NATCH</name>
<dbReference type="SUPFAM" id="SSF55920">
    <property type="entry name" value="Creatinase/aminopeptidase"/>
    <property type="match status" value="1"/>
</dbReference>
<dbReference type="GO" id="GO:0004177">
    <property type="term" value="F:aminopeptidase activity"/>
    <property type="evidence" value="ECO:0007669"/>
    <property type="project" value="UniProtKB-KW"/>
</dbReference>
<dbReference type="PANTHER" id="PTHR46112">
    <property type="entry name" value="AMINOPEPTIDASE"/>
    <property type="match status" value="1"/>
</dbReference>
<dbReference type="EMBL" id="REGA01000007">
    <property type="protein sequence ID" value="RQG94854.1"/>
    <property type="molecule type" value="Genomic_DNA"/>
</dbReference>
<organism evidence="2 3">
    <name type="scientific">Natrarchaeobius chitinivorans</name>
    <dbReference type="NCBI Taxonomy" id="1679083"/>
    <lineage>
        <taxon>Archaea</taxon>
        <taxon>Methanobacteriati</taxon>
        <taxon>Methanobacteriota</taxon>
        <taxon>Stenosarchaea group</taxon>
        <taxon>Halobacteria</taxon>
        <taxon>Halobacteriales</taxon>
        <taxon>Natrialbaceae</taxon>
        <taxon>Natrarchaeobius</taxon>
    </lineage>
</organism>
<keyword evidence="2" id="KW-0378">Hydrolase</keyword>
<dbReference type="InterPro" id="IPR036005">
    <property type="entry name" value="Creatinase/aminopeptidase-like"/>
</dbReference>
<dbReference type="InterPro" id="IPR050659">
    <property type="entry name" value="Peptidase_M24B"/>
</dbReference>
<dbReference type="AlphaFoldDB" id="A0A3N6M340"/>
<dbReference type="Gene3D" id="3.40.350.10">
    <property type="entry name" value="Creatinase/prolidase N-terminal domain"/>
    <property type="match status" value="1"/>
</dbReference>
<dbReference type="OrthoDB" id="1346at2157"/>
<comment type="caution">
    <text evidence="2">The sequence shown here is derived from an EMBL/GenBank/DDBJ whole genome shotgun (WGS) entry which is preliminary data.</text>
</comment>
<evidence type="ECO:0000313" key="3">
    <source>
        <dbReference type="Proteomes" id="UP000282323"/>
    </source>
</evidence>
<sequence>MMPTTQIERTLSESDLDLLVGSSVENVFYSAKMYSVATAGLGEAAFSLWSADAGGPYLVMPAREMSSLFDMGADPEGVYPYGATNIYTGDSLSELDEDILELQESGSFDDPIDALATAIDELADGDRIAVEQQGFDPASYAQLEDALEGYDIEEATEYFYDLRKVKSDEEIRRLRRSAEITESAMEEAMETLEPGMTERELANEWRTRVSEKGGKPIDGFLTVGFGSRTAYTHPLPGDREIQEGDLVRWDGGCRYGQYCSDIGRTFAFRSAEDDDKRKYEALYAGLEASLSEFGDGVDTGTVFESGVDAVRSSGVDEFSEFEPFHLGHGIGVEIYDPPTIVTDAGTLESGMVMCVEPPYNELGSGGFLIEDEVVVTDDGYEKLTDAPDTLPIVE</sequence>
<feature type="domain" description="Peptidase M24" evidence="1">
    <location>
        <begin position="173"/>
        <end position="377"/>
    </location>
</feature>
<evidence type="ECO:0000313" key="2">
    <source>
        <dbReference type="EMBL" id="RQG94854.1"/>
    </source>
</evidence>
<protein>
    <submittedName>
        <fullName evidence="2">Aminopeptidase P family protein</fullName>
    </submittedName>
</protein>
<keyword evidence="2" id="KW-0645">Protease</keyword>
<proteinExistence type="predicted"/>
<dbReference type="Proteomes" id="UP000282323">
    <property type="component" value="Unassembled WGS sequence"/>
</dbReference>
<keyword evidence="3" id="KW-1185">Reference proteome</keyword>
<dbReference type="InterPro" id="IPR029149">
    <property type="entry name" value="Creatin/AminoP/Spt16_N"/>
</dbReference>